<evidence type="ECO:0000259" key="4">
    <source>
        <dbReference type="PROSITE" id="PS50111"/>
    </source>
</evidence>
<feature type="compositionally biased region" description="Acidic residues" evidence="3">
    <location>
        <begin position="583"/>
        <end position="592"/>
    </location>
</feature>
<evidence type="ECO:0000256" key="3">
    <source>
        <dbReference type="SAM" id="MobiDB-lite"/>
    </source>
</evidence>
<keyword evidence="6" id="KW-1185">Reference proteome</keyword>
<name>A0ABQ2ZDA4_9GAMM</name>
<organism evidence="5 6">
    <name type="scientific">Litchfieldella qijiaojingensis</name>
    <dbReference type="NCBI Taxonomy" id="980347"/>
    <lineage>
        <taxon>Bacteria</taxon>
        <taxon>Pseudomonadati</taxon>
        <taxon>Pseudomonadota</taxon>
        <taxon>Gammaproteobacteria</taxon>
        <taxon>Oceanospirillales</taxon>
        <taxon>Halomonadaceae</taxon>
        <taxon>Litchfieldella</taxon>
    </lineage>
</organism>
<sequence length="592" mass="64189">MTTSSPNTARERIDGELGAELAPIIEWLAAPRADIERVFLEMGDSLVGCAQLLNDISAAHEGMPAELSGEAFSRASRRLEAIRDQVMAMGTSHSGEQQNIARLFAMAASVASPLHDLRRTAATIEIITTNARIVAADLGGQEGEFAVFTTDMGELGRRVERVVGEFSQAYERLIESLGVAERANAAFTARHGDTLVRIAARIDEHLRSVTGHRERGALKAAEHSRLTGQIGARVGMAVSALQTGDITRQRVEHIEQALDVLAEHVATASGEDDEPLACEDTIAAVCRLQAVQLDETTQDFDQRVAELAETLRKLAEDAAVALRDNDQESEALLANSGTALAAMTSDLRGIGSLFEDFEQTRAGLEKVAGESAHAMTEMVERLDAIRDIEQRIRLLSLNTAIRCSQLGERGRALRVVAGFLGDLARQTVAASDAILAGLEEADELARHLVRESSADASGKMAGLEEEVDAVQLELDGVVERLSERAETVASAGPRAVRLLEEAAANVLGRQGFSDDWRRALTELESFAHPGDELYELTDVDADLIARLRAHYTMDSERRVHDRLFGSPSASEPELEETKPETEPVTDLDDIFF</sequence>
<dbReference type="RefSeq" id="WP_189472461.1">
    <property type="nucleotide sequence ID" value="NZ_BMXS01000032.1"/>
</dbReference>
<feature type="domain" description="Methyl-accepting transducer" evidence="4">
    <location>
        <begin position="289"/>
        <end position="443"/>
    </location>
</feature>
<evidence type="ECO:0000313" key="6">
    <source>
        <dbReference type="Proteomes" id="UP000653056"/>
    </source>
</evidence>
<protein>
    <submittedName>
        <fullName evidence="5">Chemotaxis protein</fullName>
    </submittedName>
</protein>
<evidence type="ECO:0000256" key="2">
    <source>
        <dbReference type="SAM" id="Coils"/>
    </source>
</evidence>
<evidence type="ECO:0000313" key="5">
    <source>
        <dbReference type="EMBL" id="GGY08869.1"/>
    </source>
</evidence>
<gene>
    <name evidence="5" type="ORF">GCM10007160_40310</name>
</gene>
<accession>A0ABQ2ZDA4</accession>
<dbReference type="Proteomes" id="UP000653056">
    <property type="component" value="Unassembled WGS sequence"/>
</dbReference>
<dbReference type="EMBL" id="BMXS01000032">
    <property type="protein sequence ID" value="GGY08869.1"/>
    <property type="molecule type" value="Genomic_DNA"/>
</dbReference>
<dbReference type="InterPro" id="IPR004089">
    <property type="entry name" value="MCPsignal_dom"/>
</dbReference>
<evidence type="ECO:0000256" key="1">
    <source>
        <dbReference type="PROSITE-ProRule" id="PRU00284"/>
    </source>
</evidence>
<feature type="coiled-coil region" evidence="2">
    <location>
        <begin position="453"/>
        <end position="480"/>
    </location>
</feature>
<keyword evidence="2" id="KW-0175">Coiled coil</keyword>
<feature type="region of interest" description="Disordered" evidence="3">
    <location>
        <begin position="563"/>
        <end position="592"/>
    </location>
</feature>
<dbReference type="PROSITE" id="PS50111">
    <property type="entry name" value="CHEMOTAXIS_TRANSDUC_2"/>
    <property type="match status" value="1"/>
</dbReference>
<dbReference type="Gene3D" id="1.10.287.950">
    <property type="entry name" value="Methyl-accepting chemotaxis protein"/>
    <property type="match status" value="1"/>
</dbReference>
<keyword evidence="1" id="KW-0807">Transducer</keyword>
<reference evidence="6" key="1">
    <citation type="journal article" date="2019" name="Int. J. Syst. Evol. Microbiol.">
        <title>The Global Catalogue of Microorganisms (GCM) 10K type strain sequencing project: providing services to taxonomists for standard genome sequencing and annotation.</title>
        <authorList>
            <consortium name="The Broad Institute Genomics Platform"/>
            <consortium name="The Broad Institute Genome Sequencing Center for Infectious Disease"/>
            <person name="Wu L."/>
            <person name="Ma J."/>
        </authorList>
    </citation>
    <scope>NUCLEOTIDE SEQUENCE [LARGE SCALE GENOMIC DNA]</scope>
    <source>
        <strain evidence="6">KCTC 22228</strain>
    </source>
</reference>
<comment type="caution">
    <text evidence="5">The sequence shown here is derived from an EMBL/GenBank/DDBJ whole genome shotgun (WGS) entry which is preliminary data.</text>
</comment>
<proteinExistence type="predicted"/>
<dbReference type="SUPFAM" id="SSF58104">
    <property type="entry name" value="Methyl-accepting chemotaxis protein (MCP) signaling domain"/>
    <property type="match status" value="1"/>
</dbReference>